<organism evidence="3 4">
    <name type="scientific">Fusarium ambrosium</name>
    <dbReference type="NCBI Taxonomy" id="131363"/>
    <lineage>
        <taxon>Eukaryota</taxon>
        <taxon>Fungi</taxon>
        <taxon>Dikarya</taxon>
        <taxon>Ascomycota</taxon>
        <taxon>Pezizomycotina</taxon>
        <taxon>Sordariomycetes</taxon>
        <taxon>Hypocreomycetidae</taxon>
        <taxon>Hypocreales</taxon>
        <taxon>Nectriaceae</taxon>
        <taxon>Fusarium</taxon>
        <taxon>Fusarium solani species complex</taxon>
    </lineage>
</organism>
<dbReference type="CDD" id="cd02440">
    <property type="entry name" value="AdoMet_MTases"/>
    <property type="match status" value="1"/>
</dbReference>
<dbReference type="GO" id="GO:0008168">
    <property type="term" value="F:methyltransferase activity"/>
    <property type="evidence" value="ECO:0007669"/>
    <property type="project" value="TreeGrafter"/>
</dbReference>
<protein>
    <recommendedName>
        <fullName evidence="5">Methyltransferase domain-containing protein</fullName>
    </recommendedName>
</protein>
<evidence type="ECO:0000256" key="2">
    <source>
        <dbReference type="SAM" id="MobiDB-lite"/>
    </source>
</evidence>
<gene>
    <name evidence="3" type="ORF">CDV31_017231</name>
</gene>
<dbReference type="Proteomes" id="UP000288429">
    <property type="component" value="Unassembled WGS sequence"/>
</dbReference>
<comment type="similarity">
    <text evidence="1">Belongs to the methyltransferase superfamily. LaeA methyltransferase family.</text>
</comment>
<proteinExistence type="inferred from homology"/>
<name>A0A428RNK3_9HYPO</name>
<feature type="region of interest" description="Disordered" evidence="2">
    <location>
        <begin position="1"/>
        <end position="68"/>
    </location>
</feature>
<dbReference type="PANTHER" id="PTHR43591:SF10">
    <property type="entry name" value="ABC TRANSMEMBRANE TYPE-1 DOMAIN-CONTAINING PROTEIN-RELATED"/>
    <property type="match status" value="1"/>
</dbReference>
<dbReference type="PANTHER" id="PTHR43591">
    <property type="entry name" value="METHYLTRANSFERASE"/>
    <property type="match status" value="1"/>
</dbReference>
<dbReference type="Pfam" id="PF13489">
    <property type="entry name" value="Methyltransf_23"/>
    <property type="match status" value="1"/>
</dbReference>
<dbReference type="AlphaFoldDB" id="A0A428RNK3"/>
<dbReference type="SUPFAM" id="SSF53335">
    <property type="entry name" value="S-adenosyl-L-methionine-dependent methyltransferases"/>
    <property type="match status" value="1"/>
</dbReference>
<feature type="compositionally biased region" description="Polar residues" evidence="2">
    <location>
        <begin position="1"/>
        <end position="15"/>
    </location>
</feature>
<sequence length="364" mass="40355">MDNRTQTPKQESSASIDVVRTPDDAESIPVGDSPTLPNDESHDDLSYDAKCAADATNKPQPSGSPDVALKSTAESLADHDSRDENGFDIGQGGGLIDNGNNESIFVFDQSDTSSAAASYFSIDRNDESELSATSDYSDGQDDESTLTVASENRKVDYKHGRGYQAGHEYCWPNDEQQCEDIFHHAFSLLLEGSLCLAPIKENVQNVLDVGTGTGIWARDFADDHPSAQVIGTDISPIQPDWVPPNLQFQLDDADLEWTFKERFEFIYGRRMVGSITDWDIFAKNAIAALRPGGYFECHELSMSFRSDDKTHENCESMIRWEGFWTEVGNKSRRSFTVADDGTMEKSMESAGFTDIKTRVYKVSL</sequence>
<comment type="caution">
    <text evidence="3">The sequence shown here is derived from an EMBL/GenBank/DDBJ whole genome shotgun (WGS) entry which is preliminary data.</text>
</comment>
<reference evidence="3 4" key="1">
    <citation type="submission" date="2017-06" db="EMBL/GenBank/DDBJ databases">
        <title>Cmopartive genomic analysis of Ambrosia Fusariam Clade fungi.</title>
        <authorList>
            <person name="Stajich J.E."/>
            <person name="Carrillo J."/>
            <person name="Kijimoto T."/>
            <person name="Eskalen A."/>
            <person name="O'Donnell K."/>
            <person name="Kasson M."/>
        </authorList>
    </citation>
    <scope>NUCLEOTIDE SEQUENCE [LARGE SCALE GENOMIC DNA]</scope>
    <source>
        <strain evidence="3 4">NRRL 20438</strain>
    </source>
</reference>
<dbReference type="InterPro" id="IPR029063">
    <property type="entry name" value="SAM-dependent_MTases_sf"/>
</dbReference>
<evidence type="ECO:0000256" key="1">
    <source>
        <dbReference type="ARBA" id="ARBA00038158"/>
    </source>
</evidence>
<dbReference type="Gene3D" id="3.40.50.150">
    <property type="entry name" value="Vaccinia Virus protein VP39"/>
    <property type="match status" value="1"/>
</dbReference>
<dbReference type="EMBL" id="NIZV01000927">
    <property type="protein sequence ID" value="RSL79146.1"/>
    <property type="molecule type" value="Genomic_DNA"/>
</dbReference>
<evidence type="ECO:0000313" key="4">
    <source>
        <dbReference type="Proteomes" id="UP000288429"/>
    </source>
</evidence>
<evidence type="ECO:0000313" key="3">
    <source>
        <dbReference type="EMBL" id="RSL79146.1"/>
    </source>
</evidence>
<keyword evidence="4" id="KW-1185">Reference proteome</keyword>
<accession>A0A428RNK3</accession>
<evidence type="ECO:0008006" key="5">
    <source>
        <dbReference type="Google" id="ProtNLM"/>
    </source>
</evidence>